<comment type="caution">
    <text evidence="1">The sequence shown here is derived from an EMBL/GenBank/DDBJ whole genome shotgun (WGS) entry which is preliminary data.</text>
</comment>
<dbReference type="Proteomes" id="UP000241771">
    <property type="component" value="Unassembled WGS sequence"/>
</dbReference>
<protein>
    <submittedName>
        <fullName evidence="1">Uncharacterized protein</fullName>
    </submittedName>
</protein>
<evidence type="ECO:0000313" key="2">
    <source>
        <dbReference type="Proteomes" id="UP000241771"/>
    </source>
</evidence>
<proteinExistence type="predicted"/>
<sequence>MKKEVEIQNQVMAQLPADWLANITLLPAGPYDAELTLEFGGFTRNFHVESKYIHRKETLDHYAKQCDTASTLLFCNPLSDFLRDYCQQQNINYIDAAGNARIVGDGVYVLLQGNAVPPRQPSVPGMSIGIMKCLFAFFADDELISQPYSKIADRAGISVGMVSKAMGYLTEHQFIPGGKKGRRLLDKTTLAYQWLIAYPTVLKPKLSTLVLEANQHWQKLATEPGDVWIGEVAASQLTDYLEAEQWLLFTQQPLQQKIRQYRSRPDPNGKLTVANAFWGEALTLNTFANALLSTAELLASQDGRNREVAEILNEQYLHLKQLP</sequence>
<name>A0A2T3NZ66_9GAMM</name>
<reference evidence="1 2" key="1">
    <citation type="submission" date="2018-01" db="EMBL/GenBank/DDBJ databases">
        <title>Whole genome sequencing of Histamine producing bacteria.</title>
        <authorList>
            <person name="Butler K."/>
        </authorList>
    </citation>
    <scope>NUCLEOTIDE SEQUENCE [LARGE SCALE GENOMIC DNA]</scope>
    <source>
        <strain evidence="1 2">DSM 100436</strain>
    </source>
</reference>
<dbReference type="InterPro" id="IPR019238">
    <property type="entry name" value="AbiEi_2"/>
</dbReference>
<dbReference type="RefSeq" id="WP_107271719.1">
    <property type="nucleotide sequence ID" value="NZ_PYMA01000002.1"/>
</dbReference>
<dbReference type="Pfam" id="PF09952">
    <property type="entry name" value="AbiEi_2"/>
    <property type="match status" value="1"/>
</dbReference>
<gene>
    <name evidence="1" type="ORF">C9I98_03345</name>
</gene>
<dbReference type="EMBL" id="PYMA01000002">
    <property type="protein sequence ID" value="PSW21530.1"/>
    <property type="molecule type" value="Genomic_DNA"/>
</dbReference>
<dbReference type="AlphaFoldDB" id="A0A2T3NZ66"/>
<evidence type="ECO:0000313" key="1">
    <source>
        <dbReference type="EMBL" id="PSW21530.1"/>
    </source>
</evidence>
<keyword evidence="2" id="KW-1185">Reference proteome</keyword>
<organism evidence="1 2">
    <name type="scientific">Photobacterium sanctipauli</name>
    <dbReference type="NCBI Taxonomy" id="1342794"/>
    <lineage>
        <taxon>Bacteria</taxon>
        <taxon>Pseudomonadati</taxon>
        <taxon>Pseudomonadota</taxon>
        <taxon>Gammaproteobacteria</taxon>
        <taxon>Vibrionales</taxon>
        <taxon>Vibrionaceae</taxon>
        <taxon>Photobacterium</taxon>
    </lineage>
</organism>
<accession>A0A2T3NZ66</accession>